<dbReference type="Pfam" id="PF00534">
    <property type="entry name" value="Glycos_transf_1"/>
    <property type="match status" value="1"/>
</dbReference>
<dbReference type="InterPro" id="IPR028098">
    <property type="entry name" value="Glyco_trans_4-like_N"/>
</dbReference>
<gene>
    <name evidence="3" type="primary">tagE_1</name>
    <name evidence="3" type="ORF">NCTC13063_02569</name>
</gene>
<keyword evidence="3" id="KW-0328">Glycosyltransferase</keyword>
<evidence type="ECO:0000259" key="1">
    <source>
        <dbReference type="Pfam" id="PF00534"/>
    </source>
</evidence>
<comment type="caution">
    <text evidence="3">The sequence shown here is derived from an EMBL/GenBank/DDBJ whole genome shotgun (WGS) entry which is preliminary data.</text>
</comment>
<dbReference type="EC" id="2.4.1.52" evidence="3"/>
<evidence type="ECO:0000313" key="3">
    <source>
        <dbReference type="EMBL" id="SUB96793.1"/>
    </source>
</evidence>
<accession>A0AAQ1UPM1</accession>
<protein>
    <submittedName>
        <fullName evidence="3">Probable poly(Glycerol-phosphate) alpha-glucosyltransferase</fullName>
        <ecNumber evidence="3">2.4.1.52</ecNumber>
    </submittedName>
</protein>
<evidence type="ECO:0000259" key="2">
    <source>
        <dbReference type="Pfam" id="PF13439"/>
    </source>
</evidence>
<dbReference type="AlphaFoldDB" id="A0AAQ1UPM1"/>
<organism evidence="3 4">
    <name type="scientific">Segatella buccae</name>
    <dbReference type="NCBI Taxonomy" id="28126"/>
    <lineage>
        <taxon>Bacteria</taxon>
        <taxon>Pseudomonadati</taxon>
        <taxon>Bacteroidota</taxon>
        <taxon>Bacteroidia</taxon>
        <taxon>Bacteroidales</taxon>
        <taxon>Prevotellaceae</taxon>
        <taxon>Segatella</taxon>
    </lineage>
</organism>
<dbReference type="SUPFAM" id="SSF53756">
    <property type="entry name" value="UDP-Glycosyltransferase/glycogen phosphorylase"/>
    <property type="match status" value="1"/>
</dbReference>
<dbReference type="Pfam" id="PF13439">
    <property type="entry name" value="Glyco_transf_4"/>
    <property type="match status" value="1"/>
</dbReference>
<evidence type="ECO:0000313" key="4">
    <source>
        <dbReference type="Proteomes" id="UP000255283"/>
    </source>
</evidence>
<reference evidence="3 4" key="1">
    <citation type="submission" date="2018-06" db="EMBL/GenBank/DDBJ databases">
        <authorList>
            <consortium name="Pathogen Informatics"/>
            <person name="Doyle S."/>
        </authorList>
    </citation>
    <scope>NUCLEOTIDE SEQUENCE [LARGE SCALE GENOMIC DNA]</scope>
    <source>
        <strain evidence="3 4">NCTC13063</strain>
    </source>
</reference>
<dbReference type="PANTHER" id="PTHR12526:SF630">
    <property type="entry name" value="GLYCOSYLTRANSFERASE"/>
    <property type="match status" value="1"/>
</dbReference>
<dbReference type="Proteomes" id="UP000255283">
    <property type="component" value="Unassembled WGS sequence"/>
</dbReference>
<dbReference type="InterPro" id="IPR001296">
    <property type="entry name" value="Glyco_trans_1"/>
</dbReference>
<dbReference type="GO" id="GO:0047265">
    <property type="term" value="F:poly(glycerol-phosphate) alpha-glucosyltransferase activity"/>
    <property type="evidence" value="ECO:0007669"/>
    <property type="project" value="UniProtKB-EC"/>
</dbReference>
<keyword evidence="3" id="KW-0808">Transferase</keyword>
<dbReference type="RefSeq" id="WP_115154400.1">
    <property type="nucleotide sequence ID" value="NZ_DBFWLE010000012.1"/>
</dbReference>
<dbReference type="PANTHER" id="PTHR12526">
    <property type="entry name" value="GLYCOSYLTRANSFERASE"/>
    <property type="match status" value="1"/>
</dbReference>
<dbReference type="EMBL" id="UGTJ01000002">
    <property type="protein sequence ID" value="SUB96793.1"/>
    <property type="molecule type" value="Genomic_DNA"/>
</dbReference>
<proteinExistence type="predicted"/>
<dbReference type="Gene3D" id="3.40.50.2000">
    <property type="entry name" value="Glycogen Phosphorylase B"/>
    <property type="match status" value="2"/>
</dbReference>
<name>A0AAQ1UPM1_9BACT</name>
<feature type="domain" description="Glycosyl transferase family 1" evidence="1">
    <location>
        <begin position="167"/>
        <end position="327"/>
    </location>
</feature>
<dbReference type="CDD" id="cd03820">
    <property type="entry name" value="GT4_AmsD-like"/>
    <property type="match status" value="1"/>
</dbReference>
<sequence>MKISFITSTLHSGGSERVMSLLANSFANRGNEVEIICLNKHLVFYPIDEKVKVWFAEEETRSRSIIKKMVWLRRHVKERKPDVVIAFMLEVFCATLASLIGMRVPVVSSERIDPHFFGKAKGFLRWVLLRRTAHLVVQTERIKEFYSPRLQARTTIIRNPVTGKVFSLPEVDKENRIIAVGRLAYQKNYPMMFRAFRKVSEHFPQYKLCVYGDGPQRSEIEAGIAAIGMEDKIVLAGKSDKIIEEMNRSKLFVMSSDYEGMSNALLEAICVGLPVISTDVSGASDLIEQGINGFVTPIGDEEAFSLALEKLLGDEKLMYTMGENNRRKAGDFREDRIVDQWASLITHVVEGGERV</sequence>
<feature type="domain" description="Glycosyltransferase subfamily 4-like N-terminal" evidence="2">
    <location>
        <begin position="13"/>
        <end position="161"/>
    </location>
</feature>